<protein>
    <submittedName>
        <fullName evidence="1">7181_t:CDS:1</fullName>
    </submittedName>
</protein>
<dbReference type="EMBL" id="CAJVQB010003476">
    <property type="protein sequence ID" value="CAG8609396.1"/>
    <property type="molecule type" value="Genomic_DNA"/>
</dbReference>
<name>A0ABN7ULF3_GIGMA</name>
<accession>A0ABN7ULF3</accession>
<comment type="caution">
    <text evidence="1">The sequence shown here is derived from an EMBL/GenBank/DDBJ whole genome shotgun (WGS) entry which is preliminary data.</text>
</comment>
<proteinExistence type="predicted"/>
<evidence type="ECO:0000313" key="1">
    <source>
        <dbReference type="EMBL" id="CAG8609396.1"/>
    </source>
</evidence>
<dbReference type="Proteomes" id="UP000789901">
    <property type="component" value="Unassembled WGS sequence"/>
</dbReference>
<reference evidence="1 2" key="1">
    <citation type="submission" date="2021-06" db="EMBL/GenBank/DDBJ databases">
        <authorList>
            <person name="Kallberg Y."/>
            <person name="Tangrot J."/>
            <person name="Rosling A."/>
        </authorList>
    </citation>
    <scope>NUCLEOTIDE SEQUENCE [LARGE SCALE GENOMIC DNA]</scope>
    <source>
        <strain evidence="1 2">120-4 pot B 10/14</strain>
    </source>
</reference>
<organism evidence="1 2">
    <name type="scientific">Gigaspora margarita</name>
    <dbReference type="NCBI Taxonomy" id="4874"/>
    <lineage>
        <taxon>Eukaryota</taxon>
        <taxon>Fungi</taxon>
        <taxon>Fungi incertae sedis</taxon>
        <taxon>Mucoromycota</taxon>
        <taxon>Glomeromycotina</taxon>
        <taxon>Glomeromycetes</taxon>
        <taxon>Diversisporales</taxon>
        <taxon>Gigasporaceae</taxon>
        <taxon>Gigaspora</taxon>
    </lineage>
</organism>
<keyword evidence="2" id="KW-1185">Reference proteome</keyword>
<sequence length="76" mass="8564">MPGTFVKREGNVFEEIETNKGEILVRNKRSMLKKNDVVVLEDNEEENKIQLISTAEEAPVAQKGVKVYISQSTTPD</sequence>
<evidence type="ECO:0000313" key="2">
    <source>
        <dbReference type="Proteomes" id="UP000789901"/>
    </source>
</evidence>
<gene>
    <name evidence="1" type="ORF">GMARGA_LOCUS7277</name>
</gene>